<comment type="subcellular location">
    <subcellularLocation>
        <location evidence="1">Membrane</location>
    </subcellularLocation>
</comment>
<evidence type="ECO:0000313" key="6">
    <source>
        <dbReference type="EMBL" id="SFI09766.1"/>
    </source>
</evidence>
<dbReference type="AlphaFoldDB" id="A0A1I3FEZ6"/>
<reference evidence="6 7" key="1">
    <citation type="submission" date="2016-10" db="EMBL/GenBank/DDBJ databases">
        <authorList>
            <person name="de Groot N.N."/>
        </authorList>
    </citation>
    <scope>NUCLEOTIDE SEQUENCE [LARGE SCALE GENOMIC DNA]</scope>
    <source>
        <strain evidence="6 7">CGMCC 1.11030</strain>
    </source>
</reference>
<dbReference type="GO" id="GO:0016020">
    <property type="term" value="C:membrane"/>
    <property type="evidence" value="ECO:0007669"/>
    <property type="project" value="UniProtKB-SubCell"/>
</dbReference>
<keyword evidence="2 5" id="KW-0812">Transmembrane</keyword>
<accession>A0A1I3FEZ6</accession>
<keyword evidence="3 5" id="KW-1133">Transmembrane helix</keyword>
<dbReference type="Pfam" id="PF01124">
    <property type="entry name" value="MAPEG"/>
    <property type="match status" value="1"/>
</dbReference>
<dbReference type="EMBL" id="FOQH01000004">
    <property type="protein sequence ID" value="SFI09766.1"/>
    <property type="molecule type" value="Genomic_DNA"/>
</dbReference>
<feature type="transmembrane region" description="Helical" evidence="5">
    <location>
        <begin position="70"/>
        <end position="98"/>
    </location>
</feature>
<dbReference type="PANTHER" id="PTHR35371:SF1">
    <property type="entry name" value="BLR7753 PROTEIN"/>
    <property type="match status" value="1"/>
</dbReference>
<dbReference type="Proteomes" id="UP000199377">
    <property type="component" value="Unassembled WGS sequence"/>
</dbReference>
<proteinExistence type="predicted"/>
<evidence type="ECO:0000256" key="4">
    <source>
        <dbReference type="ARBA" id="ARBA00023136"/>
    </source>
</evidence>
<keyword evidence="7" id="KW-1185">Reference proteome</keyword>
<sequence length="137" mass="14296">MPETVPLGGSEITVLALGGLLLFVQFVLMAVPANLQLGPGKTMGPRDRPLELTGKAGRLHRALSNMHESLLFYAVAAVSVTLLGAASPLTAACAWIWLAARVLYVPAYAFGWTPGRSLIFAVGNGAALLMILVALLG</sequence>
<dbReference type="InterPro" id="IPR023352">
    <property type="entry name" value="MAPEG-like_dom_sf"/>
</dbReference>
<dbReference type="Gene3D" id="1.20.120.550">
    <property type="entry name" value="Membrane associated eicosanoid/glutathione metabolism-like domain"/>
    <property type="match status" value="1"/>
</dbReference>
<evidence type="ECO:0000256" key="2">
    <source>
        <dbReference type="ARBA" id="ARBA00022692"/>
    </source>
</evidence>
<dbReference type="STRING" id="1114924.SAMN05216258_104242"/>
<keyword evidence="4 5" id="KW-0472">Membrane</keyword>
<dbReference type="PANTHER" id="PTHR35371">
    <property type="entry name" value="INNER MEMBRANE PROTEIN"/>
    <property type="match status" value="1"/>
</dbReference>
<dbReference type="InterPro" id="IPR001129">
    <property type="entry name" value="Membr-assoc_MAPEG"/>
</dbReference>
<evidence type="ECO:0000256" key="5">
    <source>
        <dbReference type="SAM" id="Phobius"/>
    </source>
</evidence>
<dbReference type="RefSeq" id="WP_092859535.1">
    <property type="nucleotide sequence ID" value="NZ_FOQH01000004.1"/>
</dbReference>
<feature type="transmembrane region" description="Helical" evidence="5">
    <location>
        <begin position="12"/>
        <end position="33"/>
    </location>
</feature>
<evidence type="ECO:0000256" key="3">
    <source>
        <dbReference type="ARBA" id="ARBA00022989"/>
    </source>
</evidence>
<organism evidence="6 7">
    <name type="scientific">Albimonas pacifica</name>
    <dbReference type="NCBI Taxonomy" id="1114924"/>
    <lineage>
        <taxon>Bacteria</taxon>
        <taxon>Pseudomonadati</taxon>
        <taxon>Pseudomonadota</taxon>
        <taxon>Alphaproteobacteria</taxon>
        <taxon>Rhodobacterales</taxon>
        <taxon>Paracoccaceae</taxon>
        <taxon>Albimonas</taxon>
    </lineage>
</organism>
<feature type="transmembrane region" description="Helical" evidence="5">
    <location>
        <begin position="118"/>
        <end position="136"/>
    </location>
</feature>
<dbReference type="SUPFAM" id="SSF161084">
    <property type="entry name" value="MAPEG domain-like"/>
    <property type="match status" value="1"/>
</dbReference>
<evidence type="ECO:0000256" key="1">
    <source>
        <dbReference type="ARBA" id="ARBA00004370"/>
    </source>
</evidence>
<protein>
    <submittedName>
        <fullName evidence="6">Uncharacterized conserved protein, MAPEG superfamily</fullName>
    </submittedName>
</protein>
<evidence type="ECO:0000313" key="7">
    <source>
        <dbReference type="Proteomes" id="UP000199377"/>
    </source>
</evidence>
<gene>
    <name evidence="6" type="ORF">SAMN05216258_104242</name>
</gene>
<dbReference type="OrthoDB" id="7743618at2"/>
<name>A0A1I3FEZ6_9RHOB</name>